<dbReference type="PROSITE" id="PS50931">
    <property type="entry name" value="HTH_LYSR"/>
    <property type="match status" value="1"/>
</dbReference>
<name>A0A0K2GEV7_NITMO</name>
<dbReference type="Gene3D" id="3.40.190.290">
    <property type="match status" value="1"/>
</dbReference>
<dbReference type="GO" id="GO:2000142">
    <property type="term" value="P:regulation of DNA-templated transcription initiation"/>
    <property type="evidence" value="ECO:0007669"/>
    <property type="project" value="TreeGrafter"/>
</dbReference>
<dbReference type="OrthoDB" id="464481at2"/>
<dbReference type="InterPro" id="IPR005119">
    <property type="entry name" value="LysR_subst-bd"/>
</dbReference>
<dbReference type="PRINTS" id="PR00039">
    <property type="entry name" value="HTHLYSR"/>
</dbReference>
<keyword evidence="2" id="KW-0805">Transcription regulation</keyword>
<evidence type="ECO:0000256" key="3">
    <source>
        <dbReference type="ARBA" id="ARBA00023125"/>
    </source>
</evidence>
<dbReference type="RefSeq" id="WP_053380408.1">
    <property type="nucleotide sequence ID" value="NZ_CP011801.1"/>
</dbReference>
<dbReference type="AlphaFoldDB" id="A0A0K2GEV7"/>
<dbReference type="Pfam" id="PF00126">
    <property type="entry name" value="HTH_1"/>
    <property type="match status" value="1"/>
</dbReference>
<dbReference type="Pfam" id="PF03466">
    <property type="entry name" value="LysR_substrate"/>
    <property type="match status" value="1"/>
</dbReference>
<dbReference type="EMBL" id="CP011801">
    <property type="protein sequence ID" value="ALA59389.1"/>
    <property type="molecule type" value="Genomic_DNA"/>
</dbReference>
<keyword evidence="4" id="KW-0010">Activator</keyword>
<comment type="similarity">
    <text evidence="1">Belongs to the LysR transcriptional regulatory family.</text>
</comment>
<dbReference type="GO" id="GO:0003700">
    <property type="term" value="F:DNA-binding transcription factor activity"/>
    <property type="evidence" value="ECO:0007669"/>
    <property type="project" value="InterPro"/>
</dbReference>
<reference evidence="7 8" key="1">
    <citation type="journal article" date="2015" name="Proc. Natl. Acad. Sci. U.S.A.">
        <title>Expanded metabolic versatility of ubiquitous nitrite-oxidizing bacteria from the genus Nitrospira.</title>
        <authorList>
            <person name="Koch H."/>
            <person name="Lucker S."/>
            <person name="Albertsen M."/>
            <person name="Kitzinger K."/>
            <person name="Herbold C."/>
            <person name="Spieck E."/>
            <person name="Nielsen P.H."/>
            <person name="Wagner M."/>
            <person name="Daims H."/>
        </authorList>
    </citation>
    <scope>NUCLEOTIDE SEQUENCE [LARGE SCALE GENOMIC DNA]</scope>
    <source>
        <strain evidence="7 8">NSP M-1</strain>
    </source>
</reference>
<evidence type="ECO:0000313" key="8">
    <source>
        <dbReference type="Proteomes" id="UP000069205"/>
    </source>
</evidence>
<dbReference type="SUPFAM" id="SSF53850">
    <property type="entry name" value="Periplasmic binding protein-like II"/>
    <property type="match status" value="1"/>
</dbReference>
<feature type="domain" description="HTH lysR-type" evidence="6">
    <location>
        <begin position="4"/>
        <end position="61"/>
    </location>
</feature>
<dbReference type="InterPro" id="IPR036390">
    <property type="entry name" value="WH_DNA-bd_sf"/>
</dbReference>
<evidence type="ECO:0000256" key="1">
    <source>
        <dbReference type="ARBA" id="ARBA00009437"/>
    </source>
</evidence>
<evidence type="ECO:0000256" key="2">
    <source>
        <dbReference type="ARBA" id="ARBA00023015"/>
    </source>
</evidence>
<dbReference type="PANTHER" id="PTHR30293:SF2">
    <property type="entry name" value="TRANSCRIPTIONAL ACTIVATOR PROTEIN NHAR"/>
    <property type="match status" value="1"/>
</dbReference>
<dbReference type="FunFam" id="1.10.10.10:FF:000001">
    <property type="entry name" value="LysR family transcriptional regulator"/>
    <property type="match status" value="1"/>
</dbReference>
<dbReference type="InterPro" id="IPR036388">
    <property type="entry name" value="WH-like_DNA-bd_sf"/>
</dbReference>
<evidence type="ECO:0000313" key="7">
    <source>
        <dbReference type="EMBL" id="ALA59389.1"/>
    </source>
</evidence>
<evidence type="ECO:0000256" key="4">
    <source>
        <dbReference type="ARBA" id="ARBA00023159"/>
    </source>
</evidence>
<sequence length="299" mass="33651">MEWLNYHHLLYFWSVAKHGTIAKACEELRLAQPTISAQIRELENALGERLFARAGRHLALTEMGRMVFTYAEEIFSLGHDLMNTVKGRGTGKPLRLAVGIADVIPKLLASQLLKSAFTPAQPTRIVCWENKLEQLLADLATHALDLVIADTPAPPHIRVQVYNHFMGESGVTLFGTAKLASRYRRNFPRSLMGAPVLLPTVSATLRRLLDAWLVRHEIHPNIVGEFEDSATLKTFGQEGYGLFPGSTTMEKRICRQYHVQVVGRLDSVTQRFYAITVERRLKHPAVLAIIDKARHEILT</sequence>
<evidence type="ECO:0000259" key="6">
    <source>
        <dbReference type="PROSITE" id="PS50931"/>
    </source>
</evidence>
<dbReference type="STRING" id="42253.NITMOv2_2984"/>
<dbReference type="PATRIC" id="fig|42253.5.peg.2947"/>
<keyword evidence="8" id="KW-1185">Reference proteome</keyword>
<dbReference type="Proteomes" id="UP000069205">
    <property type="component" value="Chromosome"/>
</dbReference>
<proteinExistence type="inferred from homology"/>
<dbReference type="SUPFAM" id="SSF46785">
    <property type="entry name" value="Winged helix' DNA-binding domain"/>
    <property type="match status" value="1"/>
</dbReference>
<keyword evidence="5" id="KW-0804">Transcription</keyword>
<organism evidence="7 8">
    <name type="scientific">Nitrospira moscoviensis</name>
    <dbReference type="NCBI Taxonomy" id="42253"/>
    <lineage>
        <taxon>Bacteria</taxon>
        <taxon>Pseudomonadati</taxon>
        <taxon>Nitrospirota</taxon>
        <taxon>Nitrospiria</taxon>
        <taxon>Nitrospirales</taxon>
        <taxon>Nitrospiraceae</taxon>
        <taxon>Nitrospira</taxon>
    </lineage>
</organism>
<dbReference type="PANTHER" id="PTHR30293">
    <property type="entry name" value="TRANSCRIPTIONAL REGULATORY PROTEIN NAC-RELATED"/>
    <property type="match status" value="1"/>
</dbReference>
<keyword evidence="3" id="KW-0238">DNA-binding</keyword>
<gene>
    <name evidence="7" type="ORF">NITMOv2_2984</name>
</gene>
<dbReference type="NCBIfam" id="NF008284">
    <property type="entry name" value="PRK11062.1"/>
    <property type="match status" value="1"/>
</dbReference>
<dbReference type="GO" id="GO:0003677">
    <property type="term" value="F:DNA binding"/>
    <property type="evidence" value="ECO:0007669"/>
    <property type="project" value="UniProtKB-KW"/>
</dbReference>
<protein>
    <submittedName>
        <fullName evidence="7">Transcriptional activator protein, LysR family</fullName>
    </submittedName>
</protein>
<accession>A0A0K2GEV7</accession>
<evidence type="ECO:0000256" key="5">
    <source>
        <dbReference type="ARBA" id="ARBA00023163"/>
    </source>
</evidence>
<dbReference type="KEGG" id="nmv:NITMOv2_2984"/>
<dbReference type="Gene3D" id="1.10.10.10">
    <property type="entry name" value="Winged helix-like DNA-binding domain superfamily/Winged helix DNA-binding domain"/>
    <property type="match status" value="1"/>
</dbReference>
<dbReference type="InterPro" id="IPR000847">
    <property type="entry name" value="LysR_HTH_N"/>
</dbReference>